<name>B0N0Q9_9FIRM</name>
<reference evidence="2" key="2">
    <citation type="submission" date="2014-06" db="EMBL/GenBank/DDBJ databases">
        <title>Draft genome sequence of Clostridium ramosum(DSM 1402).</title>
        <authorList>
            <person name="Sudarsanam P."/>
            <person name="Ley R."/>
            <person name="Guruge J."/>
            <person name="Turnbaugh P.J."/>
            <person name="Mahowald M."/>
            <person name="Liep D."/>
            <person name="Gordon J."/>
        </authorList>
    </citation>
    <scope>NUCLEOTIDE SEQUENCE</scope>
    <source>
        <strain evidence="2">DSM 1402</strain>
    </source>
</reference>
<reference evidence="2" key="1">
    <citation type="submission" date="2007-11" db="EMBL/GenBank/DDBJ databases">
        <authorList>
            <person name="Fulton L."/>
            <person name="Clifton S."/>
            <person name="Fulton B."/>
            <person name="Xu J."/>
            <person name="Minx P."/>
            <person name="Pepin K.H."/>
            <person name="Johnson M."/>
            <person name="Thiruvilangam P."/>
            <person name="Bhonagiri V."/>
            <person name="Nash W.E."/>
            <person name="Mardis E.R."/>
            <person name="Wilson R.K."/>
        </authorList>
    </citation>
    <scope>NUCLEOTIDE SEQUENCE [LARGE SCALE GENOMIC DNA]</scope>
    <source>
        <strain evidence="2">DSM 1402</strain>
    </source>
</reference>
<dbReference type="GO" id="GO:0003677">
    <property type="term" value="F:DNA binding"/>
    <property type="evidence" value="ECO:0007669"/>
    <property type="project" value="InterPro"/>
</dbReference>
<dbReference type="InterPro" id="IPR000551">
    <property type="entry name" value="MerR-type_HTH_dom"/>
</dbReference>
<dbReference type="Pfam" id="PF13411">
    <property type="entry name" value="MerR_1"/>
    <property type="match status" value="1"/>
</dbReference>
<dbReference type="Proteomes" id="UP000005798">
    <property type="component" value="Unassembled WGS sequence"/>
</dbReference>
<accession>B0N0Q9</accession>
<dbReference type="InterPro" id="IPR009061">
    <property type="entry name" value="DNA-bd_dom_put_sf"/>
</dbReference>
<dbReference type="HOGENOM" id="CLU_060077_8_4_9"/>
<gene>
    <name evidence="2" type="ORF">CLORAM_00213</name>
</gene>
<feature type="domain" description="HTH merR-type" evidence="1">
    <location>
        <begin position="21"/>
        <end position="89"/>
    </location>
</feature>
<dbReference type="eggNOG" id="COG0789">
    <property type="taxonomic scope" value="Bacteria"/>
</dbReference>
<protein>
    <recommendedName>
        <fullName evidence="1">HTH merR-type domain-containing protein</fullName>
    </recommendedName>
</protein>
<proteinExistence type="predicted"/>
<dbReference type="EMBL" id="ABFX02000002">
    <property type="protein sequence ID" value="EDS20120.1"/>
    <property type="molecule type" value="Genomic_DNA"/>
</dbReference>
<evidence type="ECO:0000313" key="2">
    <source>
        <dbReference type="EMBL" id="EDS20120.1"/>
    </source>
</evidence>
<dbReference type="AlphaFoldDB" id="B0N0Q9"/>
<keyword evidence="3" id="KW-1185">Reference proteome</keyword>
<organism evidence="2 3">
    <name type="scientific">Thomasclavelia ramosa DSM 1402</name>
    <dbReference type="NCBI Taxonomy" id="445974"/>
    <lineage>
        <taxon>Bacteria</taxon>
        <taxon>Bacillati</taxon>
        <taxon>Bacillota</taxon>
        <taxon>Erysipelotrichia</taxon>
        <taxon>Erysipelotrichales</taxon>
        <taxon>Coprobacillaceae</taxon>
        <taxon>Thomasclavelia</taxon>
    </lineage>
</organism>
<evidence type="ECO:0000313" key="3">
    <source>
        <dbReference type="Proteomes" id="UP000005798"/>
    </source>
</evidence>
<dbReference type="SMART" id="SM00422">
    <property type="entry name" value="HTH_MERR"/>
    <property type="match status" value="1"/>
</dbReference>
<sequence length="137" mass="16558">MKVFPVGIPLFIFVRKEFNEMTIDEASQKYNIPIKILKEYENWGLCQEVKKVMGSWHYDDRDIERLSMIITLHDIGFTNEEIEKYMLLMMQGKISEKERIKMLNKKRNGILDEVHLKEKQISRLDYLRYEINKEKNI</sequence>
<dbReference type="SUPFAM" id="SSF46955">
    <property type="entry name" value="Putative DNA-binding domain"/>
    <property type="match status" value="1"/>
</dbReference>
<dbReference type="Gene3D" id="1.10.1660.10">
    <property type="match status" value="1"/>
</dbReference>
<evidence type="ECO:0000259" key="1">
    <source>
        <dbReference type="SMART" id="SM00422"/>
    </source>
</evidence>
<dbReference type="GO" id="GO:0006355">
    <property type="term" value="P:regulation of DNA-templated transcription"/>
    <property type="evidence" value="ECO:0007669"/>
    <property type="project" value="InterPro"/>
</dbReference>
<comment type="caution">
    <text evidence="2">The sequence shown here is derived from an EMBL/GenBank/DDBJ whole genome shotgun (WGS) entry which is preliminary data.</text>
</comment>